<comment type="caution">
    <text evidence="2">The sequence shown here is derived from an EMBL/GenBank/DDBJ whole genome shotgun (WGS) entry which is preliminary data.</text>
</comment>
<dbReference type="EMBL" id="CAXAMN010000447">
    <property type="protein sequence ID" value="CAK8988696.1"/>
    <property type="molecule type" value="Genomic_DNA"/>
</dbReference>
<evidence type="ECO:0000259" key="1">
    <source>
        <dbReference type="Pfam" id="PF20209"/>
    </source>
</evidence>
<gene>
    <name evidence="2" type="ORF">CCMP2556_LOCUS1364</name>
</gene>
<keyword evidence="3" id="KW-1185">Reference proteome</keyword>
<protein>
    <recommendedName>
        <fullName evidence="1">DUF6570 domain-containing protein</fullName>
    </recommendedName>
</protein>
<reference evidence="2 3" key="1">
    <citation type="submission" date="2024-02" db="EMBL/GenBank/DDBJ databases">
        <authorList>
            <person name="Chen Y."/>
            <person name="Shah S."/>
            <person name="Dougan E. K."/>
            <person name="Thang M."/>
            <person name="Chan C."/>
        </authorList>
    </citation>
    <scope>NUCLEOTIDE SEQUENCE [LARGE SCALE GENOMIC DNA]</scope>
</reference>
<name>A0ABP0HEQ3_9DINO</name>
<dbReference type="InterPro" id="IPR046700">
    <property type="entry name" value="DUF6570"/>
</dbReference>
<feature type="domain" description="DUF6570" evidence="1">
    <location>
        <begin position="436"/>
        <end position="498"/>
    </location>
</feature>
<sequence length="506" mass="56847">MLEVAGRLWDVHAVKASCEWDLTGGYDDRENVLEAVRDILWGAKALVVDEDGEVITVIVLLLTPVVAQLELDIRQWQEEQHCARRACVVVPCELRILPVWRAYESIQELNLDCLEASADGDGCVKWRSDVERQMIQSISGWHKGDVVKSAFAPLGAVLFGVGAPVVDADMDGDAAGVAEENVDTEPLSEEMQHTQMAKEVFAVLENVNLKFETKLRTAAQMLACAPTFTGVGGALSRLVLCCQDDDVVQKPLRRYQCRLCRFGASGGKAFWDHIVEKHSGGADDSRALIEYRNKVTSFASQRHLMENADDRLRQPEQGGRFETACVVCARRFWREQLKMLILFQDPAGNSELNDSAVDVIPRGQQERLRRILEVERYSRRWPHIPVTELCASDVEHPYCKGEHLLLHKRRMPVDLKDLCLVCVDCKGSLLSSILTLPRHSLANDLWIGEQPSPLRDLASATKRLLPMTRACMQVVVLQPGHLAREEHQHGFVGNTIFCLKQNRLRC</sequence>
<proteinExistence type="predicted"/>
<organism evidence="2 3">
    <name type="scientific">Durusdinium trenchii</name>
    <dbReference type="NCBI Taxonomy" id="1381693"/>
    <lineage>
        <taxon>Eukaryota</taxon>
        <taxon>Sar</taxon>
        <taxon>Alveolata</taxon>
        <taxon>Dinophyceae</taxon>
        <taxon>Suessiales</taxon>
        <taxon>Symbiodiniaceae</taxon>
        <taxon>Durusdinium</taxon>
    </lineage>
</organism>
<dbReference type="Proteomes" id="UP001642484">
    <property type="component" value="Unassembled WGS sequence"/>
</dbReference>
<evidence type="ECO:0000313" key="2">
    <source>
        <dbReference type="EMBL" id="CAK8988696.1"/>
    </source>
</evidence>
<evidence type="ECO:0000313" key="3">
    <source>
        <dbReference type="Proteomes" id="UP001642484"/>
    </source>
</evidence>
<dbReference type="Pfam" id="PF20209">
    <property type="entry name" value="DUF6570"/>
    <property type="match status" value="1"/>
</dbReference>
<accession>A0ABP0HEQ3</accession>